<dbReference type="InterPro" id="IPR020846">
    <property type="entry name" value="MFS_dom"/>
</dbReference>
<keyword evidence="4 6" id="KW-1133">Transmembrane helix</keyword>
<dbReference type="EMBL" id="JABFAE010420078">
    <property type="protein sequence ID" value="MBA0846091.1"/>
    <property type="molecule type" value="Genomic_DNA"/>
</dbReference>
<evidence type="ECO:0000259" key="7">
    <source>
        <dbReference type="PROSITE" id="PS50850"/>
    </source>
</evidence>
<dbReference type="InterPro" id="IPR036259">
    <property type="entry name" value="MFS_trans_sf"/>
</dbReference>
<dbReference type="PRINTS" id="PR00171">
    <property type="entry name" value="SUGRTRNSPORT"/>
</dbReference>
<dbReference type="AlphaFoldDB" id="A0A7J9KI97"/>
<evidence type="ECO:0000313" key="8">
    <source>
        <dbReference type="EMBL" id="MBA0846091.1"/>
    </source>
</evidence>
<dbReference type="InterPro" id="IPR050360">
    <property type="entry name" value="MFS_Sugar_Transporters"/>
</dbReference>
<gene>
    <name evidence="8" type="ORF">Goarm_022349</name>
</gene>
<evidence type="ECO:0000256" key="4">
    <source>
        <dbReference type="ARBA" id="ARBA00022989"/>
    </source>
</evidence>
<dbReference type="Proteomes" id="UP000593575">
    <property type="component" value="Unassembled WGS sequence"/>
</dbReference>
<sequence length="201" mass="21163">VSVGAALFFFQQFAGINAVVYYSTAVFRSAGIASDVAASALVGASNVFGTVIASSLMDRQGRKSLLITSFSGMGASMLLLSLSFTWKVLAPYSGILAVVGTVLYVLSFSLGAGPVPALLLPEIFASRIRAKAVALSLCMHWISNFVIGLYFLSVVDKFGISVVYLVFAAVCLLAVLFMAGNIVETKGRSLEEIELALNPTT</sequence>
<protein>
    <recommendedName>
        <fullName evidence="7">Major facilitator superfamily (MFS) profile domain-containing protein</fullName>
    </recommendedName>
</protein>
<dbReference type="PROSITE" id="PS50850">
    <property type="entry name" value="MFS"/>
    <property type="match status" value="1"/>
</dbReference>
<evidence type="ECO:0000256" key="5">
    <source>
        <dbReference type="ARBA" id="ARBA00023136"/>
    </source>
</evidence>
<comment type="subcellular location">
    <subcellularLocation>
        <location evidence="1">Membrane</location>
        <topology evidence="1">Multi-pass membrane protein</topology>
    </subcellularLocation>
</comment>
<keyword evidence="5 6" id="KW-0472">Membrane</keyword>
<accession>A0A7J9KI97</accession>
<organism evidence="8 9">
    <name type="scientific">Gossypium armourianum</name>
    <dbReference type="NCBI Taxonomy" id="34283"/>
    <lineage>
        <taxon>Eukaryota</taxon>
        <taxon>Viridiplantae</taxon>
        <taxon>Streptophyta</taxon>
        <taxon>Embryophyta</taxon>
        <taxon>Tracheophyta</taxon>
        <taxon>Spermatophyta</taxon>
        <taxon>Magnoliopsida</taxon>
        <taxon>eudicotyledons</taxon>
        <taxon>Gunneridae</taxon>
        <taxon>Pentapetalae</taxon>
        <taxon>rosids</taxon>
        <taxon>malvids</taxon>
        <taxon>Malvales</taxon>
        <taxon>Malvaceae</taxon>
        <taxon>Malvoideae</taxon>
        <taxon>Gossypium</taxon>
    </lineage>
</organism>
<dbReference type="InterPro" id="IPR005828">
    <property type="entry name" value="MFS_sugar_transport-like"/>
</dbReference>
<reference evidence="8 9" key="1">
    <citation type="journal article" date="2019" name="Genome Biol. Evol.">
        <title>Insights into the evolution of the New World diploid cottons (Gossypium, subgenus Houzingenia) based on genome sequencing.</title>
        <authorList>
            <person name="Grover C.E."/>
            <person name="Arick M.A. 2nd"/>
            <person name="Thrash A."/>
            <person name="Conover J.L."/>
            <person name="Sanders W.S."/>
            <person name="Peterson D.G."/>
            <person name="Frelichowski J.E."/>
            <person name="Scheffler J.A."/>
            <person name="Scheffler B.E."/>
            <person name="Wendel J.F."/>
        </authorList>
    </citation>
    <scope>NUCLEOTIDE SEQUENCE [LARGE SCALE GENOMIC DNA]</scope>
    <source>
        <strain evidence="8">6</strain>
        <tissue evidence="8">Leaf</tissue>
    </source>
</reference>
<dbReference type="SUPFAM" id="SSF103473">
    <property type="entry name" value="MFS general substrate transporter"/>
    <property type="match status" value="1"/>
</dbReference>
<evidence type="ECO:0000313" key="9">
    <source>
        <dbReference type="Proteomes" id="UP000593575"/>
    </source>
</evidence>
<proteinExistence type="inferred from homology"/>
<dbReference type="InterPro" id="IPR003663">
    <property type="entry name" value="Sugar/inositol_transpt"/>
</dbReference>
<dbReference type="PANTHER" id="PTHR48022:SF2">
    <property type="entry name" value="PLASTIDIC GLUCOSE TRANSPORTER 4"/>
    <property type="match status" value="1"/>
</dbReference>
<dbReference type="GO" id="GO:0005351">
    <property type="term" value="F:carbohydrate:proton symporter activity"/>
    <property type="evidence" value="ECO:0007669"/>
    <property type="project" value="TreeGrafter"/>
</dbReference>
<keyword evidence="9" id="KW-1185">Reference proteome</keyword>
<feature type="transmembrane region" description="Helical" evidence="6">
    <location>
        <begin position="158"/>
        <end position="179"/>
    </location>
</feature>
<keyword evidence="3 6" id="KW-0812">Transmembrane</keyword>
<comment type="caution">
    <text evidence="8">The sequence shown here is derived from an EMBL/GenBank/DDBJ whole genome shotgun (WGS) entry which is preliminary data.</text>
</comment>
<feature type="domain" description="Major facilitator superfamily (MFS) profile" evidence="7">
    <location>
        <begin position="1"/>
        <end position="186"/>
    </location>
</feature>
<feature type="transmembrane region" description="Helical" evidence="6">
    <location>
        <begin position="30"/>
        <end position="53"/>
    </location>
</feature>
<evidence type="ECO:0000256" key="1">
    <source>
        <dbReference type="ARBA" id="ARBA00004141"/>
    </source>
</evidence>
<feature type="transmembrane region" description="Helical" evidence="6">
    <location>
        <begin position="132"/>
        <end position="152"/>
    </location>
</feature>
<dbReference type="Pfam" id="PF00083">
    <property type="entry name" value="Sugar_tr"/>
    <property type="match status" value="1"/>
</dbReference>
<evidence type="ECO:0000256" key="3">
    <source>
        <dbReference type="ARBA" id="ARBA00022692"/>
    </source>
</evidence>
<evidence type="ECO:0000256" key="2">
    <source>
        <dbReference type="ARBA" id="ARBA00010992"/>
    </source>
</evidence>
<name>A0A7J9KI97_9ROSI</name>
<comment type="similarity">
    <text evidence="2">Belongs to the major facilitator superfamily. Sugar transporter (TC 2.A.1.1) family.</text>
</comment>
<feature type="transmembrane region" description="Helical" evidence="6">
    <location>
        <begin position="92"/>
        <end position="120"/>
    </location>
</feature>
<dbReference type="PANTHER" id="PTHR48022">
    <property type="entry name" value="PLASTIDIC GLUCOSE TRANSPORTER 4"/>
    <property type="match status" value="1"/>
</dbReference>
<dbReference type="Gene3D" id="1.20.1250.20">
    <property type="entry name" value="MFS general substrate transporter like domains"/>
    <property type="match status" value="1"/>
</dbReference>
<feature type="non-terminal residue" evidence="8">
    <location>
        <position position="1"/>
    </location>
</feature>
<feature type="transmembrane region" description="Helical" evidence="6">
    <location>
        <begin position="65"/>
        <end position="86"/>
    </location>
</feature>
<dbReference type="GO" id="GO:0016020">
    <property type="term" value="C:membrane"/>
    <property type="evidence" value="ECO:0007669"/>
    <property type="project" value="UniProtKB-SubCell"/>
</dbReference>
<evidence type="ECO:0000256" key="6">
    <source>
        <dbReference type="SAM" id="Phobius"/>
    </source>
</evidence>